<gene>
    <name evidence="3" type="ORF">Hamer_G025480</name>
</gene>
<evidence type="ECO:0000313" key="4">
    <source>
        <dbReference type="Proteomes" id="UP000747542"/>
    </source>
</evidence>
<accession>A0A8J5N0P9</accession>
<name>A0A8J5N0P9_HOMAM</name>
<feature type="compositionally biased region" description="Polar residues" evidence="2">
    <location>
        <begin position="1"/>
        <end position="23"/>
    </location>
</feature>
<dbReference type="AlphaFoldDB" id="A0A8J5N0P9"/>
<feature type="non-terminal residue" evidence="3">
    <location>
        <position position="1"/>
    </location>
</feature>
<evidence type="ECO:0000256" key="2">
    <source>
        <dbReference type="SAM" id="MobiDB-lite"/>
    </source>
</evidence>
<feature type="coiled-coil region" evidence="1">
    <location>
        <begin position="91"/>
        <end position="135"/>
    </location>
</feature>
<protein>
    <submittedName>
        <fullName evidence="3">Uncharacterized protein</fullName>
    </submittedName>
</protein>
<keyword evidence="1" id="KW-0175">Coiled coil</keyword>
<reference evidence="3" key="1">
    <citation type="journal article" date="2021" name="Sci. Adv.">
        <title>The American lobster genome reveals insights on longevity, neural, and immune adaptations.</title>
        <authorList>
            <person name="Polinski J.M."/>
            <person name="Zimin A.V."/>
            <person name="Clark K.F."/>
            <person name="Kohn A.B."/>
            <person name="Sadowski N."/>
            <person name="Timp W."/>
            <person name="Ptitsyn A."/>
            <person name="Khanna P."/>
            <person name="Romanova D.Y."/>
            <person name="Williams P."/>
            <person name="Greenwood S.J."/>
            <person name="Moroz L.L."/>
            <person name="Walt D.R."/>
            <person name="Bodnar A.G."/>
        </authorList>
    </citation>
    <scope>NUCLEOTIDE SEQUENCE</scope>
    <source>
        <strain evidence="3">GMGI-L3</strain>
    </source>
</reference>
<evidence type="ECO:0000256" key="1">
    <source>
        <dbReference type="SAM" id="Coils"/>
    </source>
</evidence>
<dbReference type="EMBL" id="JAHLQT010014452">
    <property type="protein sequence ID" value="KAG7170271.1"/>
    <property type="molecule type" value="Genomic_DNA"/>
</dbReference>
<keyword evidence="4" id="KW-1185">Reference proteome</keyword>
<feature type="compositionally biased region" description="Polar residues" evidence="2">
    <location>
        <begin position="31"/>
        <end position="54"/>
    </location>
</feature>
<proteinExistence type="predicted"/>
<evidence type="ECO:0000313" key="3">
    <source>
        <dbReference type="EMBL" id="KAG7170271.1"/>
    </source>
</evidence>
<sequence length="138" mass="15718">QPRNNRATSNPSINTTSQDNPETTVPPPHPSINTTSQDNPETTGPPRNTYSTPQLLEDRRYKTLLEAVEDSRDKQTIGQCLGDVKTLYTQLQEGETLLRVLQEEYNTTSEERERLAEHNSRLKEKNRQIEAALNDTIK</sequence>
<feature type="non-terminal residue" evidence="3">
    <location>
        <position position="138"/>
    </location>
</feature>
<comment type="caution">
    <text evidence="3">The sequence shown here is derived from an EMBL/GenBank/DDBJ whole genome shotgun (WGS) entry which is preliminary data.</text>
</comment>
<organism evidence="3 4">
    <name type="scientific">Homarus americanus</name>
    <name type="common">American lobster</name>
    <dbReference type="NCBI Taxonomy" id="6706"/>
    <lineage>
        <taxon>Eukaryota</taxon>
        <taxon>Metazoa</taxon>
        <taxon>Ecdysozoa</taxon>
        <taxon>Arthropoda</taxon>
        <taxon>Crustacea</taxon>
        <taxon>Multicrustacea</taxon>
        <taxon>Malacostraca</taxon>
        <taxon>Eumalacostraca</taxon>
        <taxon>Eucarida</taxon>
        <taxon>Decapoda</taxon>
        <taxon>Pleocyemata</taxon>
        <taxon>Astacidea</taxon>
        <taxon>Nephropoidea</taxon>
        <taxon>Nephropidae</taxon>
        <taxon>Homarus</taxon>
    </lineage>
</organism>
<feature type="region of interest" description="Disordered" evidence="2">
    <location>
        <begin position="1"/>
        <end position="57"/>
    </location>
</feature>
<dbReference type="Proteomes" id="UP000747542">
    <property type="component" value="Unassembled WGS sequence"/>
</dbReference>